<organism evidence="1">
    <name type="scientific">Arundo donax</name>
    <name type="common">Giant reed</name>
    <name type="synonym">Donax arundinaceus</name>
    <dbReference type="NCBI Taxonomy" id="35708"/>
    <lineage>
        <taxon>Eukaryota</taxon>
        <taxon>Viridiplantae</taxon>
        <taxon>Streptophyta</taxon>
        <taxon>Embryophyta</taxon>
        <taxon>Tracheophyta</taxon>
        <taxon>Spermatophyta</taxon>
        <taxon>Magnoliopsida</taxon>
        <taxon>Liliopsida</taxon>
        <taxon>Poales</taxon>
        <taxon>Poaceae</taxon>
        <taxon>PACMAD clade</taxon>
        <taxon>Arundinoideae</taxon>
        <taxon>Arundineae</taxon>
        <taxon>Arundo</taxon>
    </lineage>
</organism>
<protein>
    <submittedName>
        <fullName evidence="1">Uncharacterized protein</fullName>
    </submittedName>
</protein>
<reference evidence="1" key="1">
    <citation type="submission" date="2014-09" db="EMBL/GenBank/DDBJ databases">
        <authorList>
            <person name="Magalhaes I.L.F."/>
            <person name="Oliveira U."/>
            <person name="Santos F.R."/>
            <person name="Vidigal T.H.D.A."/>
            <person name="Brescovit A.D."/>
            <person name="Santos A.J."/>
        </authorList>
    </citation>
    <scope>NUCLEOTIDE SEQUENCE</scope>
    <source>
        <tissue evidence="1">Shoot tissue taken approximately 20 cm above the soil surface</tissue>
    </source>
</reference>
<accession>A0A0A9CNG5</accession>
<dbReference type="EMBL" id="GBRH01221907">
    <property type="protein sequence ID" value="JAD75988.1"/>
    <property type="molecule type" value="Transcribed_RNA"/>
</dbReference>
<dbReference type="AlphaFoldDB" id="A0A0A9CNG5"/>
<sequence length="97" mass="11720">MIGARYELTQQSCIYMTKTITTYMPFFHFFFFDVRLSFFERIHAALGSHYTTIFNHRFQQMIRPTLVCSSGFRLKRSTFILYFYWTATCFTSMGRTR</sequence>
<reference evidence="1" key="2">
    <citation type="journal article" date="2015" name="Data Brief">
        <title>Shoot transcriptome of the giant reed, Arundo donax.</title>
        <authorList>
            <person name="Barrero R.A."/>
            <person name="Guerrero F.D."/>
            <person name="Moolhuijzen P."/>
            <person name="Goolsby J.A."/>
            <person name="Tidwell J."/>
            <person name="Bellgard S.E."/>
            <person name="Bellgard M.I."/>
        </authorList>
    </citation>
    <scope>NUCLEOTIDE SEQUENCE</scope>
    <source>
        <tissue evidence="1">Shoot tissue taken approximately 20 cm above the soil surface</tissue>
    </source>
</reference>
<proteinExistence type="predicted"/>
<name>A0A0A9CNG5_ARUDO</name>
<evidence type="ECO:0000313" key="1">
    <source>
        <dbReference type="EMBL" id="JAD75988.1"/>
    </source>
</evidence>